<reference evidence="1" key="1">
    <citation type="submission" date="2022-08" db="EMBL/GenBank/DDBJ databases">
        <title>Alicyclobacillus dauci DSM2870, complete genome.</title>
        <authorList>
            <person name="Wang Q."/>
            <person name="Cai R."/>
            <person name="Wang Z."/>
        </authorList>
    </citation>
    <scope>NUCLEOTIDE SEQUENCE</scope>
    <source>
        <strain evidence="1">DSM 28700</strain>
    </source>
</reference>
<accession>A0ABY6Z2V4</accession>
<dbReference type="Proteomes" id="UP001164803">
    <property type="component" value="Chromosome"/>
</dbReference>
<dbReference type="RefSeq" id="WP_268044509.1">
    <property type="nucleotide sequence ID" value="NZ_CP104064.1"/>
</dbReference>
<proteinExistence type="predicted"/>
<gene>
    <name evidence="1" type="ORF">NZD86_00385</name>
</gene>
<evidence type="ECO:0000313" key="2">
    <source>
        <dbReference type="Proteomes" id="UP001164803"/>
    </source>
</evidence>
<name>A0ABY6Z2V4_9BACL</name>
<organism evidence="1 2">
    <name type="scientific">Alicyclobacillus dauci</name>
    <dbReference type="NCBI Taxonomy" id="1475485"/>
    <lineage>
        <taxon>Bacteria</taxon>
        <taxon>Bacillati</taxon>
        <taxon>Bacillota</taxon>
        <taxon>Bacilli</taxon>
        <taxon>Bacillales</taxon>
        <taxon>Alicyclobacillaceae</taxon>
        <taxon>Alicyclobacillus</taxon>
    </lineage>
</organism>
<dbReference type="EMBL" id="CP104064">
    <property type="protein sequence ID" value="WAH37075.1"/>
    <property type="molecule type" value="Genomic_DNA"/>
</dbReference>
<protein>
    <submittedName>
        <fullName evidence="1">Uncharacterized protein</fullName>
    </submittedName>
</protein>
<sequence length="99" mass="10408">MSISTVFSKDDVSTIVHLLASGGKVCVAGSDPRLVNELIEQVGHMVTCDLNISKGLQEQALSNICSLENGKGPISNSEMTYLVRISTNIVISETGAALS</sequence>
<evidence type="ECO:0000313" key="1">
    <source>
        <dbReference type="EMBL" id="WAH37075.1"/>
    </source>
</evidence>
<keyword evidence="2" id="KW-1185">Reference proteome</keyword>